<evidence type="ECO:0000259" key="3">
    <source>
        <dbReference type="Pfam" id="PF03703"/>
    </source>
</evidence>
<dbReference type="Proteomes" id="UP000029393">
    <property type="component" value="Unassembled WGS sequence"/>
</dbReference>
<keyword evidence="2" id="KW-1133">Transmembrane helix</keyword>
<keyword evidence="2" id="KW-0812">Transmembrane</keyword>
<sequence>MDTERSEWTGTPSQWQNAGWFLACLLLIPIPWALWRWLVVRNTVYTLTDQRLSIRRGVFNRSTEDLELYRVRDTRLEQTFFERMFGLGEVVLFTTDASTPEIHLPWLKDAESLRERIRRLSEARRDAKRVRTFESGGGGHADLGGHDALD</sequence>
<reference evidence="4 5" key="1">
    <citation type="submission" date="2013-09" db="EMBL/GenBank/DDBJ databases">
        <title>Genome sequencing of Arenimonas metalli.</title>
        <authorList>
            <person name="Chen F."/>
            <person name="Wang G."/>
        </authorList>
    </citation>
    <scope>NUCLEOTIDE SEQUENCE [LARGE SCALE GENOMIC DNA]</scope>
    <source>
        <strain evidence="4 5">CF5-1</strain>
    </source>
</reference>
<protein>
    <recommendedName>
        <fullName evidence="3">YdbS-like PH domain-containing protein</fullName>
    </recommendedName>
</protein>
<keyword evidence="2" id="KW-0472">Membrane</keyword>
<feature type="region of interest" description="Disordered" evidence="1">
    <location>
        <begin position="131"/>
        <end position="150"/>
    </location>
</feature>
<dbReference type="RefSeq" id="WP_052575235.1">
    <property type="nucleotide sequence ID" value="NZ_AVCK01000017.1"/>
</dbReference>
<proteinExistence type="predicted"/>
<dbReference type="PROSITE" id="PS51257">
    <property type="entry name" value="PROKAR_LIPOPROTEIN"/>
    <property type="match status" value="1"/>
</dbReference>
<dbReference type="PANTHER" id="PTHR37938:SF1">
    <property type="entry name" value="BLL0215 PROTEIN"/>
    <property type="match status" value="1"/>
</dbReference>
<evidence type="ECO:0000313" key="5">
    <source>
        <dbReference type="Proteomes" id="UP000029393"/>
    </source>
</evidence>
<dbReference type="PATRIC" id="fig|1384056.3.peg.1370"/>
<accession>A0A091BPU2</accession>
<gene>
    <name evidence="4" type="ORF">N787_10755</name>
</gene>
<feature type="transmembrane region" description="Helical" evidence="2">
    <location>
        <begin position="20"/>
        <end position="39"/>
    </location>
</feature>
<dbReference type="AlphaFoldDB" id="A0A091BPU2"/>
<dbReference type="eggNOG" id="COG3428">
    <property type="taxonomic scope" value="Bacteria"/>
</dbReference>
<organism evidence="4 5">
    <name type="scientific">Arenimonas metalli CF5-1</name>
    <dbReference type="NCBI Taxonomy" id="1384056"/>
    <lineage>
        <taxon>Bacteria</taxon>
        <taxon>Pseudomonadati</taxon>
        <taxon>Pseudomonadota</taxon>
        <taxon>Gammaproteobacteria</taxon>
        <taxon>Lysobacterales</taxon>
        <taxon>Lysobacteraceae</taxon>
        <taxon>Arenimonas</taxon>
    </lineage>
</organism>
<keyword evidence="5" id="KW-1185">Reference proteome</keyword>
<evidence type="ECO:0000313" key="4">
    <source>
        <dbReference type="EMBL" id="KFN46335.1"/>
    </source>
</evidence>
<dbReference type="InterPro" id="IPR005182">
    <property type="entry name" value="YdbS-like_PH"/>
</dbReference>
<dbReference type="STRING" id="1384056.N787_10755"/>
<evidence type="ECO:0000256" key="1">
    <source>
        <dbReference type="SAM" id="MobiDB-lite"/>
    </source>
</evidence>
<dbReference type="Pfam" id="PF03703">
    <property type="entry name" value="bPH_2"/>
    <property type="match status" value="1"/>
</dbReference>
<comment type="caution">
    <text evidence="4">The sequence shown here is derived from an EMBL/GenBank/DDBJ whole genome shotgun (WGS) entry which is preliminary data.</text>
</comment>
<dbReference type="EMBL" id="AVCK01000017">
    <property type="protein sequence ID" value="KFN46335.1"/>
    <property type="molecule type" value="Genomic_DNA"/>
</dbReference>
<feature type="domain" description="YdbS-like PH" evidence="3">
    <location>
        <begin position="40"/>
        <end position="117"/>
    </location>
</feature>
<evidence type="ECO:0000256" key="2">
    <source>
        <dbReference type="SAM" id="Phobius"/>
    </source>
</evidence>
<name>A0A091BPU2_9GAMM</name>
<dbReference type="PANTHER" id="PTHR37938">
    <property type="entry name" value="BLL0215 PROTEIN"/>
    <property type="match status" value="1"/>
</dbReference>